<protein>
    <submittedName>
        <fullName evidence="1">Uncharacterized protein</fullName>
    </submittedName>
</protein>
<evidence type="ECO:0000313" key="1">
    <source>
        <dbReference type="EMBL" id="CAE0812430.1"/>
    </source>
</evidence>
<dbReference type="AlphaFoldDB" id="A0A7S4FS79"/>
<dbReference type="EMBL" id="HBJA01067002">
    <property type="protein sequence ID" value="CAE0812430.1"/>
    <property type="molecule type" value="Transcribed_RNA"/>
</dbReference>
<sequence length="107" mass="11842">MVWGQFVDKVRVIHSNTLVIMFKLAPVFEGSTPFCGISDAASKTATVHHSPLPCGSAIDPAASAAWRRYAGEVCRRSLWNWFTQRQMWHTVFGVEKGGCLGERTSEA</sequence>
<proteinExistence type="predicted"/>
<name>A0A7S4FS79_9EUGL</name>
<reference evidence="1" key="1">
    <citation type="submission" date="2021-01" db="EMBL/GenBank/DDBJ databases">
        <authorList>
            <person name="Corre E."/>
            <person name="Pelletier E."/>
            <person name="Niang G."/>
            <person name="Scheremetjew M."/>
            <person name="Finn R."/>
            <person name="Kale V."/>
            <person name="Holt S."/>
            <person name="Cochrane G."/>
            <person name="Meng A."/>
            <person name="Brown T."/>
            <person name="Cohen L."/>
        </authorList>
    </citation>
    <scope>NUCLEOTIDE SEQUENCE</scope>
    <source>
        <strain evidence="1">CCMP1594</strain>
    </source>
</reference>
<accession>A0A7S4FS79</accession>
<organism evidence="1">
    <name type="scientific">Eutreptiella gymnastica</name>
    <dbReference type="NCBI Taxonomy" id="73025"/>
    <lineage>
        <taxon>Eukaryota</taxon>
        <taxon>Discoba</taxon>
        <taxon>Euglenozoa</taxon>
        <taxon>Euglenida</taxon>
        <taxon>Spirocuta</taxon>
        <taxon>Euglenophyceae</taxon>
        <taxon>Eutreptiales</taxon>
        <taxon>Eutreptiaceae</taxon>
        <taxon>Eutreptiella</taxon>
    </lineage>
</organism>
<gene>
    <name evidence="1" type="ORF">EGYM00163_LOCUS23580</name>
</gene>